<sequence length="141" mass="16114">MTVPVEISGAISLRLRDGGKKQMSTQPHVYPEARVLRTVRHLSQVTAYSPSRATIFFLGSLLPTNMSHQARKRFQHARDSLLGKYSARTVSTCGFDPLRDVGIEYGTMLRNASNEVQWHHYDTLMQCLAVSRRWKLGVRRR</sequence>
<feature type="domain" description="Alpha/beta hydrolase fold-3" evidence="1">
    <location>
        <begin position="7"/>
        <end position="124"/>
    </location>
</feature>
<dbReference type="GO" id="GO:0016787">
    <property type="term" value="F:hydrolase activity"/>
    <property type="evidence" value="ECO:0007669"/>
    <property type="project" value="InterPro"/>
</dbReference>
<evidence type="ECO:0000259" key="1">
    <source>
        <dbReference type="Pfam" id="PF07859"/>
    </source>
</evidence>
<evidence type="ECO:0000313" key="3">
    <source>
        <dbReference type="Proteomes" id="UP000824998"/>
    </source>
</evidence>
<reference evidence="2" key="1">
    <citation type="journal article" date="2021" name="IMA Fungus">
        <title>Genomic characterization of three marine fungi, including Emericellopsis atlantica sp. nov. with signatures of a generalist lifestyle and marine biomass degradation.</title>
        <authorList>
            <person name="Hagestad O.C."/>
            <person name="Hou L."/>
            <person name="Andersen J.H."/>
            <person name="Hansen E.H."/>
            <person name="Altermark B."/>
            <person name="Li C."/>
            <person name="Kuhnert E."/>
            <person name="Cox R.J."/>
            <person name="Crous P.W."/>
            <person name="Spatafora J.W."/>
            <person name="Lail K."/>
            <person name="Amirebrahimi M."/>
            <person name="Lipzen A."/>
            <person name="Pangilinan J."/>
            <person name="Andreopoulos W."/>
            <person name="Hayes R.D."/>
            <person name="Ng V."/>
            <person name="Grigoriev I.V."/>
            <person name="Jackson S.A."/>
            <person name="Sutton T.D.S."/>
            <person name="Dobson A.D.W."/>
            <person name="Rama T."/>
        </authorList>
    </citation>
    <scope>NUCLEOTIDE SEQUENCE</scope>
    <source>
        <strain evidence="2">TRa018bII</strain>
    </source>
</reference>
<dbReference type="Gene3D" id="3.40.50.1820">
    <property type="entry name" value="alpha/beta hydrolase"/>
    <property type="match status" value="1"/>
</dbReference>
<organism evidence="2 3">
    <name type="scientific">Amylocarpus encephaloides</name>
    <dbReference type="NCBI Taxonomy" id="45428"/>
    <lineage>
        <taxon>Eukaryota</taxon>
        <taxon>Fungi</taxon>
        <taxon>Dikarya</taxon>
        <taxon>Ascomycota</taxon>
        <taxon>Pezizomycotina</taxon>
        <taxon>Leotiomycetes</taxon>
        <taxon>Helotiales</taxon>
        <taxon>Helotiales incertae sedis</taxon>
        <taxon>Amylocarpus</taxon>
    </lineage>
</organism>
<protein>
    <recommendedName>
        <fullName evidence="1">Alpha/beta hydrolase fold-3 domain-containing protein</fullName>
    </recommendedName>
</protein>
<dbReference type="InterPro" id="IPR013094">
    <property type="entry name" value="AB_hydrolase_3"/>
</dbReference>
<keyword evidence="3" id="KW-1185">Reference proteome</keyword>
<dbReference type="Pfam" id="PF07859">
    <property type="entry name" value="Abhydrolase_3"/>
    <property type="match status" value="1"/>
</dbReference>
<name>A0A9P7YNL9_9HELO</name>
<proteinExistence type="predicted"/>
<dbReference type="InterPro" id="IPR029058">
    <property type="entry name" value="AB_hydrolase_fold"/>
</dbReference>
<dbReference type="EMBL" id="MU251409">
    <property type="protein sequence ID" value="KAG9236375.1"/>
    <property type="molecule type" value="Genomic_DNA"/>
</dbReference>
<comment type="caution">
    <text evidence="2">The sequence shown here is derived from an EMBL/GenBank/DDBJ whole genome shotgun (WGS) entry which is preliminary data.</text>
</comment>
<evidence type="ECO:0000313" key="2">
    <source>
        <dbReference type="EMBL" id="KAG9236375.1"/>
    </source>
</evidence>
<dbReference type="Proteomes" id="UP000824998">
    <property type="component" value="Unassembled WGS sequence"/>
</dbReference>
<dbReference type="OrthoDB" id="408631at2759"/>
<gene>
    <name evidence="2" type="ORF">BJ875DRAFT_233079</name>
</gene>
<accession>A0A9P7YNL9</accession>
<dbReference type="AlphaFoldDB" id="A0A9P7YNL9"/>